<comment type="subcellular location">
    <subcellularLocation>
        <location evidence="1">Nucleus</location>
    </subcellularLocation>
</comment>
<dbReference type="RefSeq" id="XP_033532801.1">
    <property type="nucleotide sequence ID" value="XM_033678166.1"/>
</dbReference>
<evidence type="ECO:0000256" key="2">
    <source>
        <dbReference type="ARBA" id="ARBA00022448"/>
    </source>
</evidence>
<dbReference type="SUPFAM" id="SSF117289">
    <property type="entry name" value="Nucleoporin domain"/>
    <property type="match status" value="1"/>
</dbReference>
<feature type="compositionally biased region" description="Basic and acidic residues" evidence="4">
    <location>
        <begin position="1343"/>
        <end position="1369"/>
    </location>
</feature>
<dbReference type="EMBL" id="ML975162">
    <property type="protein sequence ID" value="KAF1811170.1"/>
    <property type="molecule type" value="Genomic_DNA"/>
</dbReference>
<dbReference type="Proteomes" id="UP000504638">
    <property type="component" value="Unplaced"/>
</dbReference>
<sequence length="1467" mass="154267">MAAAALGGGLPAPQANGGPDLDEVTTDNLGFQALNGETKIKLLPTPWPADKLPPPTSSLLSISAAKGLLAAASPEALIISSTETVRNAFTAEVQGVKQVKPFQPQATLPVPRISHVAFSANGSFLVICAEDGGGLAIYNVDSLSGGNKEPAFQISTNGVAVRALLPNPAPELEKYFAVVLTGAQVLLADLQEKQLVNGTAGNQVLHQNVSCVSWSNKGKQFVAGLADGTAVQLDPSGNPKALIPRPPQLESGHAVSQISWLANDSFLMIYAPTQFEADRAPDSTAYLVTRQKGTTNFAFQKLNEPCGPFGLNRSPPHHFISRLREWPPALSDLIIVSSTASQDVGLYTQSAKPLGPVVGEKSPEAVTNQYTFTSMANDSRRAQLPISFVDDMSDTSPIGMSLDLSSREKAHRPIPAEEEIEESPTPVPALMILNNEGSLSAWWIIYNDSIRESTAYPGLASAGTLKSSVSSQKTEQPTSPFGQVKPQGLAFGASTFTKPAAPAFGSPGGGAAFGGASTLGQKQSAWGTSTPAGSAFGGPAALGQKPSVWGGAAAGAPQTGGVAFGQSSFGSTPTFAKPAFGSPAPLGSTNTAGTSFGSVGGIGARSSPWGAASSQPAKPAGGEKPAPFGAFAASGNKATASPFATLPKDQTRGSDFGSGSALTATPSSAFGTPPLQSFASTVSINSTTGGSTIGTSSFGNTTTPQASGVFGQKQPEAPETKDADMDEDTMDDSAPQPAKEPLKPSGAFGGTGFSLGSTFKPSTDKEKESTGDEKTDQKAGSAYSSFGNALGDALKQPNLPVPETPLKKESGLDGLKPTDISTTSASPPKLPAAPTLFPSINKEPAKLPEAAPGLTTGQPSTSPFGKAQQTEVVEAAAKPLDDNDDEDLEEEPEVAPEDDAPLPPDPTTVARPSWFSQAPPGAKPTSSQDGTADKEGDHPKSKIPNIIPYEQPQLLQPTPAKSFLMPTAPSPPPPGDQHISSTTPAGLPKGPTFLPPYKAGQRSPRSPSPVRSASTPVSRPISVGVRQPSRPSSRTALSQTQTAAQEPQEIPDLAATALQRRPVTPPISSLQDEEAEETQRMLAAPTNQKLKLEKFTARKDYVGASETLASRDDIPSQIERLFRDINSMIDTLGLNARTLNEFIRGHEELLADDGREKEDLLDRDVDADFDAVLAGDIPQDVWVLSEVEDLNMLLNSMEQQLDEGRVTDPREKVRKAVQMKRDVVKLRHAVTGLRSVIESARDPAAKEARKSAPLELHQAAAQADLRAKFGGLQRKVVEAEDGIAVLRARIAQAEARAGGKSVPTVEAVAKTVEKMMRLWEERVADLDVLEVEVKKLRLRDGSRLDRSTGGLGERDGYSTPVRGRDEPSERGTPFITPRSRIDDGAMTSSVRSLRSMGSVRSSVRGRTFKLDYGRSYGNESLVQDVTREDVKRVEGLMRKRRVVQDTLKGLIAANGPKITEVGTKTYG</sequence>
<dbReference type="GO" id="GO:0005643">
    <property type="term" value="C:nuclear pore"/>
    <property type="evidence" value="ECO:0007669"/>
    <property type="project" value="TreeGrafter"/>
</dbReference>
<dbReference type="InterPro" id="IPR039462">
    <property type="entry name" value="Nup159/Nup146_N"/>
</dbReference>
<feature type="compositionally biased region" description="Low complexity" evidence="4">
    <location>
        <begin position="616"/>
        <end position="633"/>
    </location>
</feature>
<dbReference type="InterPro" id="IPR026054">
    <property type="entry name" value="Nucleoporin"/>
</dbReference>
<dbReference type="OrthoDB" id="248320at2759"/>
<keyword evidence="2" id="KW-0813">Transport</keyword>
<feature type="compositionally biased region" description="Polar residues" evidence="4">
    <location>
        <begin position="1029"/>
        <end position="1045"/>
    </location>
</feature>
<protein>
    <recommendedName>
        <fullName evidence="5">Nucleoporin Nup159/Nup146 N-terminal domain-containing protein</fullName>
    </recommendedName>
</protein>
<feature type="compositionally biased region" description="Low complexity" evidence="4">
    <location>
        <begin position="1002"/>
        <end position="1020"/>
    </location>
</feature>
<evidence type="ECO:0000313" key="8">
    <source>
        <dbReference type="RefSeq" id="XP_033532801.1"/>
    </source>
</evidence>
<evidence type="ECO:0000256" key="4">
    <source>
        <dbReference type="SAM" id="MobiDB-lite"/>
    </source>
</evidence>
<feature type="compositionally biased region" description="Basic and acidic residues" evidence="4">
    <location>
        <begin position="762"/>
        <end position="777"/>
    </location>
</feature>
<feature type="compositionally biased region" description="Acidic residues" evidence="4">
    <location>
        <begin position="882"/>
        <end position="900"/>
    </location>
</feature>
<reference evidence="6 8" key="1">
    <citation type="submission" date="2020-01" db="EMBL/GenBank/DDBJ databases">
        <authorList>
            <consortium name="DOE Joint Genome Institute"/>
            <person name="Haridas S."/>
            <person name="Albert R."/>
            <person name="Binder M."/>
            <person name="Bloem J."/>
            <person name="Labutti K."/>
            <person name="Salamov A."/>
            <person name="Andreopoulos B."/>
            <person name="Baker S.E."/>
            <person name="Barry K."/>
            <person name="Bills G."/>
            <person name="Bluhm B.H."/>
            <person name="Cannon C."/>
            <person name="Castanera R."/>
            <person name="Culley D.E."/>
            <person name="Daum C."/>
            <person name="Ezra D."/>
            <person name="Gonzalez J.B."/>
            <person name="Henrissat B."/>
            <person name="Kuo A."/>
            <person name="Liang C."/>
            <person name="Lipzen A."/>
            <person name="Lutzoni F."/>
            <person name="Magnuson J."/>
            <person name="Mondo S."/>
            <person name="Nolan M."/>
            <person name="Ohm R."/>
            <person name="Pangilinan J."/>
            <person name="Park H.-J."/>
            <person name="Ramirez L."/>
            <person name="Alfaro M."/>
            <person name="Sun H."/>
            <person name="Tritt A."/>
            <person name="Yoshinaga Y."/>
            <person name="Zwiers L.-H."/>
            <person name="Turgeon B.G."/>
            <person name="Goodwin S.B."/>
            <person name="Spatafora J.W."/>
            <person name="Crous P.W."/>
            <person name="Grigoriev I.V."/>
        </authorList>
    </citation>
    <scope>NUCLEOTIDE SEQUENCE</scope>
    <source>
        <strain evidence="6 8">CBS 781.70</strain>
    </source>
</reference>
<keyword evidence="3" id="KW-0539">Nucleus</keyword>
<feature type="region of interest" description="Disordered" evidence="4">
    <location>
        <begin position="1"/>
        <end position="23"/>
    </location>
</feature>
<dbReference type="GO" id="GO:0006606">
    <property type="term" value="P:protein import into nucleus"/>
    <property type="evidence" value="ECO:0007669"/>
    <property type="project" value="TreeGrafter"/>
</dbReference>
<name>A0A6G1FZS3_9PEZI</name>
<dbReference type="PANTHER" id="PTHR23193:SF23">
    <property type="entry name" value="NUCLEAR PORE COMPLEX PROTEIN NUP153"/>
    <property type="match status" value="1"/>
</dbReference>
<evidence type="ECO:0000259" key="5">
    <source>
        <dbReference type="Pfam" id="PF16755"/>
    </source>
</evidence>
<dbReference type="GeneID" id="54418736"/>
<reference evidence="8" key="2">
    <citation type="submission" date="2020-04" db="EMBL/GenBank/DDBJ databases">
        <authorList>
            <consortium name="NCBI Genome Project"/>
        </authorList>
    </citation>
    <scope>NUCLEOTIDE SEQUENCE</scope>
    <source>
        <strain evidence="8">CBS 781.70</strain>
    </source>
</reference>
<keyword evidence="7" id="KW-1185">Reference proteome</keyword>
<feature type="domain" description="Nucleoporin Nup159/Nup146 N-terminal" evidence="5">
    <location>
        <begin position="53"/>
        <end position="439"/>
    </location>
</feature>
<dbReference type="Pfam" id="PF16755">
    <property type="entry name" value="Beta-prop_NUP159_NUP214"/>
    <property type="match status" value="1"/>
</dbReference>
<feature type="region of interest" description="Disordered" evidence="4">
    <location>
        <begin position="467"/>
        <end position="486"/>
    </location>
</feature>
<feature type="compositionally biased region" description="Low complexity" evidence="4">
    <location>
        <begin position="680"/>
        <end position="703"/>
    </location>
</feature>
<evidence type="ECO:0000256" key="3">
    <source>
        <dbReference type="ARBA" id="ARBA00023242"/>
    </source>
</evidence>
<feature type="compositionally biased region" description="Basic and acidic residues" evidence="4">
    <location>
        <begin position="931"/>
        <end position="940"/>
    </location>
</feature>
<feature type="compositionally biased region" description="Polar residues" evidence="4">
    <location>
        <begin position="855"/>
        <end position="871"/>
    </location>
</feature>
<dbReference type="GO" id="GO:0008139">
    <property type="term" value="F:nuclear localization sequence binding"/>
    <property type="evidence" value="ECO:0007669"/>
    <property type="project" value="TreeGrafter"/>
</dbReference>
<feature type="compositionally biased region" description="Gly residues" evidence="4">
    <location>
        <begin position="1"/>
        <end position="10"/>
    </location>
</feature>
<evidence type="ECO:0000256" key="1">
    <source>
        <dbReference type="ARBA" id="ARBA00004123"/>
    </source>
</evidence>
<gene>
    <name evidence="6 8" type="ORF">P152DRAFT_450335</name>
</gene>
<feature type="compositionally biased region" description="Polar residues" evidence="4">
    <location>
        <begin position="660"/>
        <end position="679"/>
    </location>
</feature>
<dbReference type="GO" id="GO:0006405">
    <property type="term" value="P:RNA export from nucleus"/>
    <property type="evidence" value="ECO:0007669"/>
    <property type="project" value="TreeGrafter"/>
</dbReference>
<dbReference type="InterPro" id="IPR015943">
    <property type="entry name" value="WD40/YVTN_repeat-like_dom_sf"/>
</dbReference>
<dbReference type="GO" id="GO:0017056">
    <property type="term" value="F:structural constituent of nuclear pore"/>
    <property type="evidence" value="ECO:0007669"/>
    <property type="project" value="TreeGrafter"/>
</dbReference>
<organism evidence="6">
    <name type="scientific">Eremomyces bilateralis CBS 781.70</name>
    <dbReference type="NCBI Taxonomy" id="1392243"/>
    <lineage>
        <taxon>Eukaryota</taxon>
        <taxon>Fungi</taxon>
        <taxon>Dikarya</taxon>
        <taxon>Ascomycota</taxon>
        <taxon>Pezizomycotina</taxon>
        <taxon>Dothideomycetes</taxon>
        <taxon>Dothideomycetes incertae sedis</taxon>
        <taxon>Eremomycetales</taxon>
        <taxon>Eremomycetaceae</taxon>
        <taxon>Eremomyces</taxon>
    </lineage>
</organism>
<accession>A0A6G1FZS3</accession>
<dbReference type="PANTHER" id="PTHR23193">
    <property type="entry name" value="NUCLEAR PORE COMPLEX PROTEIN NUP"/>
    <property type="match status" value="1"/>
</dbReference>
<feature type="compositionally biased region" description="Polar residues" evidence="4">
    <location>
        <begin position="467"/>
        <end position="481"/>
    </location>
</feature>
<evidence type="ECO:0000313" key="6">
    <source>
        <dbReference type="EMBL" id="KAF1811170.1"/>
    </source>
</evidence>
<proteinExistence type="predicted"/>
<feature type="region of interest" description="Disordered" evidence="4">
    <location>
        <begin position="1343"/>
        <end position="1382"/>
    </location>
</feature>
<dbReference type="Gene3D" id="2.130.10.10">
    <property type="entry name" value="YVTN repeat-like/Quinoprotein amine dehydrogenase"/>
    <property type="match status" value="1"/>
</dbReference>
<dbReference type="FunFam" id="2.130.10.10:FF:000645">
    <property type="entry name" value="Putative nuclear pore complex subunit Nup159"/>
    <property type="match status" value="1"/>
</dbReference>
<evidence type="ECO:0000313" key="7">
    <source>
        <dbReference type="Proteomes" id="UP000504638"/>
    </source>
</evidence>
<feature type="region of interest" description="Disordered" evidence="4">
    <location>
        <begin position="606"/>
        <end position="1084"/>
    </location>
</feature>
<reference evidence="8" key="3">
    <citation type="submission" date="2025-04" db="UniProtKB">
        <authorList>
            <consortium name="RefSeq"/>
        </authorList>
    </citation>
    <scope>IDENTIFICATION</scope>
    <source>
        <strain evidence="8">CBS 781.70</strain>
    </source>
</reference>